<feature type="compositionally biased region" description="Low complexity" evidence="1">
    <location>
        <begin position="85"/>
        <end position="151"/>
    </location>
</feature>
<feature type="compositionally biased region" description="Basic and acidic residues" evidence="1">
    <location>
        <begin position="383"/>
        <end position="393"/>
    </location>
</feature>
<feature type="region of interest" description="Disordered" evidence="1">
    <location>
        <begin position="85"/>
        <end position="160"/>
    </location>
</feature>
<dbReference type="SMART" id="SM00554">
    <property type="entry name" value="FAS1"/>
    <property type="match status" value="2"/>
</dbReference>
<gene>
    <name evidence="3" type="ORF">L9F63_018180</name>
</gene>
<feature type="compositionally biased region" description="Polar residues" evidence="1">
    <location>
        <begin position="730"/>
        <end position="742"/>
    </location>
</feature>
<proteinExistence type="predicted"/>
<sequence length="1102" mass="125697">VFSLPHHRHRGPHFRRQLSPHEQTEILSDLQHNHRFNQQNVVNQRPSTNIRQPFSNFQQQQQFPQQLSQPQNLVPTQQAFFNQQQPQFQQPLSTQQSPSQYIQPPSPLSTQQSPIIQSLQHSPLSSPQFSSLFLQQQQQQKQQPSFQIQNQHISNPPSPIELSLRNSPLSNFQEQGIFSQPTRGTLQSPVSTQQSPLTTQSKEIFSQTQFSTQQTAQKTLLPTQQSQIDEIKTNPQKEIVNTEFTIEKSVSDPDELKRIQELELKREKERRERLIKLQEEHLKMLKEENERRLKARQEEEKRDEERRLKFLEELKRIEEEKARRRKQEEEERQRLIEEAKERERKRQEEEKLRLLKEEKERQKKLEEERLRKIEEEKERIRKEEEEKIRKVKEQEDEEKEQLTTNSGVIYSQPPTQQPTLTSINILQQSNQTRSRQRARLLESTSGPEGLLLQDERQKLYLQLKESQKQQPNDEKQQTQETQRLVQRQDLLRQLKLAVANAATPANEDQIVPGPIEISGGNSSAPLFLANGQKIQIIQSPRQGRPVDIIPKNIPISASPVPTTTQRPPRALFEELTKGVLPPGADFEVIRHKQDGGLEEIGKQLPKNLPEKKVTFVFLEEQSDGTFKVKGVKGNNNGEADTNQPPAADVDSIIKKIQDGDLKLPEHTKSSPAPQNSSPNTESTSVFISQYSSTPNSITTLFPPNKYSPSPIPQYTTSVPKPRPKEPFLPTNPTYVNQKNTPTHNKDMPIPGIIYANPDVTSSHGSRQREYQQNDEAPSLKTPTRVAAPFPQNSIREQDKVSPLDENGSVDYHTKVEPPQSLAEALKKEGLYAMSRFIRESGLNNILNDTGPYTVFAPTDKAFRALLVQLGGPEKAEEKFKENPRLLSGLLLHHVIPGAFEVSSLQDEMTGVSLAGTQLRVNTYNAQDVEWNNVQVVTINGARVSREKYDIPIPQGIAHAVDKVMFPLPVGNILQTLKSDRERRFTRFLRAIQSSGLSETFSGNKVYTLFAPTDRAFTVVDDEDLETLLTDRDMARALVLRHTTPGTLFSAGMRFYQLRDSMEKGSTITIHKTNGQVKANNANIITHNVPTTNGVIHAIDGLL</sequence>
<dbReference type="InterPro" id="IPR000782">
    <property type="entry name" value="FAS1_domain"/>
</dbReference>
<name>A0AAD8EG59_DIPPU</name>
<dbReference type="PROSITE" id="PS50213">
    <property type="entry name" value="FAS1"/>
    <property type="match status" value="2"/>
</dbReference>
<reference evidence="3" key="2">
    <citation type="submission" date="2023-05" db="EMBL/GenBank/DDBJ databases">
        <authorList>
            <person name="Fouks B."/>
        </authorList>
    </citation>
    <scope>NUCLEOTIDE SEQUENCE</scope>
    <source>
        <strain evidence="3">Stay&amp;Tobe</strain>
        <tissue evidence="3">Testes</tissue>
    </source>
</reference>
<accession>A0AAD8EG59</accession>
<dbReference type="AlphaFoldDB" id="A0AAD8EG59"/>
<dbReference type="PANTHER" id="PTHR10900:SF120">
    <property type="entry name" value="MUCIN-5AC-RELATED"/>
    <property type="match status" value="1"/>
</dbReference>
<feature type="region of interest" description="Disordered" evidence="1">
    <location>
        <begin position="662"/>
        <end position="785"/>
    </location>
</feature>
<evidence type="ECO:0000259" key="2">
    <source>
        <dbReference type="PROSITE" id="PS50213"/>
    </source>
</evidence>
<evidence type="ECO:0000313" key="4">
    <source>
        <dbReference type="Proteomes" id="UP001233999"/>
    </source>
</evidence>
<evidence type="ECO:0000313" key="3">
    <source>
        <dbReference type="EMBL" id="KAJ9588447.1"/>
    </source>
</evidence>
<reference evidence="3" key="1">
    <citation type="journal article" date="2023" name="IScience">
        <title>Live-bearing cockroach genome reveals convergent evolutionary mechanisms linked to viviparity in insects and beyond.</title>
        <authorList>
            <person name="Fouks B."/>
            <person name="Harrison M.C."/>
            <person name="Mikhailova A.A."/>
            <person name="Marchal E."/>
            <person name="English S."/>
            <person name="Carruthers M."/>
            <person name="Jennings E.C."/>
            <person name="Chiamaka E.L."/>
            <person name="Frigard R.A."/>
            <person name="Pippel M."/>
            <person name="Attardo G.M."/>
            <person name="Benoit J.B."/>
            <person name="Bornberg-Bauer E."/>
            <person name="Tobe S.S."/>
        </authorList>
    </citation>
    <scope>NUCLEOTIDE SEQUENCE</scope>
    <source>
        <strain evidence="3">Stay&amp;Tobe</strain>
    </source>
</reference>
<dbReference type="Proteomes" id="UP001233999">
    <property type="component" value="Unassembled WGS sequence"/>
</dbReference>
<dbReference type="SUPFAM" id="SSF82153">
    <property type="entry name" value="FAS1 domain"/>
    <property type="match status" value="2"/>
</dbReference>
<comment type="caution">
    <text evidence="3">The sequence shown here is derived from an EMBL/GenBank/DDBJ whole genome shotgun (WGS) entry which is preliminary data.</text>
</comment>
<feature type="compositionally biased region" description="Basic residues" evidence="1">
    <location>
        <begin position="1"/>
        <end position="18"/>
    </location>
</feature>
<feature type="compositionally biased region" description="Polar residues" evidence="1">
    <location>
        <begin position="633"/>
        <end position="644"/>
    </location>
</feature>
<protein>
    <recommendedName>
        <fullName evidence="2">FAS1 domain-containing protein</fullName>
    </recommendedName>
</protein>
<feature type="region of interest" description="Disordered" evidence="1">
    <location>
        <begin position="627"/>
        <end position="649"/>
    </location>
</feature>
<feature type="domain" description="FAS1" evidence="2">
    <location>
        <begin position="969"/>
        <end position="1102"/>
    </location>
</feature>
<feature type="region of interest" description="Disordered" evidence="1">
    <location>
        <begin position="279"/>
        <end position="304"/>
    </location>
</feature>
<dbReference type="EMBL" id="JASPKZ010005681">
    <property type="protein sequence ID" value="KAJ9588447.1"/>
    <property type="molecule type" value="Genomic_DNA"/>
</dbReference>
<dbReference type="PANTHER" id="PTHR10900">
    <property type="entry name" value="PERIOSTIN-RELATED"/>
    <property type="match status" value="1"/>
</dbReference>
<feature type="compositionally biased region" description="Polar residues" evidence="1">
    <location>
        <begin position="669"/>
        <end position="701"/>
    </location>
</feature>
<dbReference type="Pfam" id="PF02469">
    <property type="entry name" value="Fasciclin"/>
    <property type="match status" value="2"/>
</dbReference>
<keyword evidence="4" id="KW-1185">Reference proteome</keyword>
<dbReference type="InterPro" id="IPR050904">
    <property type="entry name" value="Adhesion/Biosynth-related"/>
</dbReference>
<organism evidence="3 4">
    <name type="scientific">Diploptera punctata</name>
    <name type="common">Pacific beetle cockroach</name>
    <dbReference type="NCBI Taxonomy" id="6984"/>
    <lineage>
        <taxon>Eukaryota</taxon>
        <taxon>Metazoa</taxon>
        <taxon>Ecdysozoa</taxon>
        <taxon>Arthropoda</taxon>
        <taxon>Hexapoda</taxon>
        <taxon>Insecta</taxon>
        <taxon>Pterygota</taxon>
        <taxon>Neoptera</taxon>
        <taxon>Polyneoptera</taxon>
        <taxon>Dictyoptera</taxon>
        <taxon>Blattodea</taxon>
        <taxon>Blaberoidea</taxon>
        <taxon>Blaberidae</taxon>
        <taxon>Diplopterinae</taxon>
        <taxon>Diploptera</taxon>
    </lineage>
</organism>
<dbReference type="Gene3D" id="2.30.180.10">
    <property type="entry name" value="FAS1 domain"/>
    <property type="match status" value="2"/>
</dbReference>
<feature type="domain" description="FAS1" evidence="2">
    <location>
        <begin position="817"/>
        <end position="964"/>
    </location>
</feature>
<dbReference type="InterPro" id="IPR036378">
    <property type="entry name" value="FAS1_dom_sf"/>
</dbReference>
<evidence type="ECO:0000256" key="1">
    <source>
        <dbReference type="SAM" id="MobiDB-lite"/>
    </source>
</evidence>
<feature type="non-terminal residue" evidence="3">
    <location>
        <position position="1"/>
    </location>
</feature>
<feature type="region of interest" description="Disordered" evidence="1">
    <location>
        <begin position="1"/>
        <end position="20"/>
    </location>
</feature>
<dbReference type="GO" id="GO:0005615">
    <property type="term" value="C:extracellular space"/>
    <property type="evidence" value="ECO:0007669"/>
    <property type="project" value="TreeGrafter"/>
</dbReference>
<feature type="region of interest" description="Disordered" evidence="1">
    <location>
        <begin position="383"/>
        <end position="452"/>
    </location>
</feature>
<dbReference type="FunFam" id="2.30.180.10:FF:000032">
    <property type="entry name" value="Fasciclin domain-containing protein, putative"/>
    <property type="match status" value="1"/>
</dbReference>
<feature type="region of interest" description="Disordered" evidence="1">
    <location>
        <begin position="321"/>
        <end position="349"/>
    </location>
</feature>
<feature type="compositionally biased region" description="Polar residues" evidence="1">
    <location>
        <begin position="402"/>
        <end position="433"/>
    </location>
</feature>